<dbReference type="InterPro" id="IPR036890">
    <property type="entry name" value="HATPase_C_sf"/>
</dbReference>
<evidence type="ECO:0000256" key="10">
    <source>
        <dbReference type="ARBA" id="ARBA00023012"/>
    </source>
</evidence>
<sequence length="383" mass="40465">MVSSVIEPRHVAAGDYRSAVGDVPEVLELVADVCQAPMVALKVADEAHAHFAATFGMPIAVDVPKSRSLCDMVAGRNAVMVVDDAPHDPRLADHPLVSGSAHVNFIAAAPLRHDGHIVGALCVFDNGRRGLDADTTRRYLERLARRVDAETGLRHLIDHRSPLELAGREDMLATMSHEFRTPLSAIQGYVELLTGVPGAVPPAFARQLDAISRNAGRLCRTVDTLLRAAQQHHHEPVGDRRTVDLACVTGSVAASLGPAASRIVLTGGSQPVPVYADPQLLEVAIGHLLSNALGFSDADQPVAVSVVGGPRPALEIRDHGPGLGEQELAMLGTPFFRGSEARLNELPGMGLGLAVTRRIIQAQGADLQFTTPPGGGLAARIVF</sequence>
<comment type="subcellular location">
    <subcellularLocation>
        <location evidence="2">Cell membrane</location>
        <topology evidence="2">Multi-pass membrane protein</topology>
    </subcellularLocation>
</comment>
<dbReference type="Pfam" id="PF02518">
    <property type="entry name" value="HATPase_c"/>
    <property type="match status" value="1"/>
</dbReference>
<dbReference type="InterPro" id="IPR050980">
    <property type="entry name" value="2C_sensor_his_kinase"/>
</dbReference>
<keyword evidence="13" id="KW-1185">Reference proteome</keyword>
<gene>
    <name evidence="12" type="ORF">KOI35_25730</name>
</gene>
<dbReference type="SUPFAM" id="SSF55781">
    <property type="entry name" value="GAF domain-like"/>
    <property type="match status" value="1"/>
</dbReference>
<evidence type="ECO:0000256" key="4">
    <source>
        <dbReference type="ARBA" id="ARBA00022475"/>
    </source>
</evidence>
<dbReference type="InterPro" id="IPR004358">
    <property type="entry name" value="Sig_transdc_His_kin-like_C"/>
</dbReference>
<dbReference type="Proteomes" id="UP001519654">
    <property type="component" value="Unassembled WGS sequence"/>
</dbReference>
<keyword evidence="4" id="KW-1003">Cell membrane</keyword>
<dbReference type="Gene3D" id="3.30.450.40">
    <property type="match status" value="1"/>
</dbReference>
<dbReference type="EC" id="2.7.13.3" evidence="3"/>
<keyword evidence="6" id="KW-0808">Transferase</keyword>
<dbReference type="EMBL" id="JAHKKG010000008">
    <property type="protein sequence ID" value="MBU2666917.1"/>
    <property type="molecule type" value="Genomic_DNA"/>
</dbReference>
<dbReference type="PANTHER" id="PTHR44936:SF10">
    <property type="entry name" value="SENSOR PROTEIN RSTB"/>
    <property type="match status" value="1"/>
</dbReference>
<evidence type="ECO:0000256" key="5">
    <source>
        <dbReference type="ARBA" id="ARBA00022553"/>
    </source>
</evidence>
<dbReference type="GO" id="GO:0016301">
    <property type="term" value="F:kinase activity"/>
    <property type="evidence" value="ECO:0007669"/>
    <property type="project" value="UniProtKB-KW"/>
</dbReference>
<keyword evidence="5" id="KW-0597">Phosphoprotein</keyword>
<dbReference type="InterPro" id="IPR003661">
    <property type="entry name" value="HisK_dim/P_dom"/>
</dbReference>
<dbReference type="InterPro" id="IPR003018">
    <property type="entry name" value="GAF"/>
</dbReference>
<dbReference type="PROSITE" id="PS50109">
    <property type="entry name" value="HIS_KIN"/>
    <property type="match status" value="1"/>
</dbReference>
<dbReference type="SMART" id="SM00387">
    <property type="entry name" value="HATPase_c"/>
    <property type="match status" value="1"/>
</dbReference>
<comment type="caution">
    <text evidence="12">The sequence shown here is derived from an EMBL/GenBank/DDBJ whole genome shotgun (WGS) entry which is preliminary data.</text>
</comment>
<protein>
    <recommendedName>
        <fullName evidence="3">histidine kinase</fullName>
        <ecNumber evidence="3">2.7.13.3</ecNumber>
    </recommendedName>
</protein>
<comment type="catalytic activity">
    <reaction evidence="1">
        <text>ATP + protein L-histidine = ADP + protein N-phospho-L-histidine.</text>
        <dbReference type="EC" id="2.7.13.3"/>
    </reaction>
</comment>
<evidence type="ECO:0000259" key="11">
    <source>
        <dbReference type="PROSITE" id="PS50109"/>
    </source>
</evidence>
<dbReference type="InterPro" id="IPR003594">
    <property type="entry name" value="HATPase_dom"/>
</dbReference>
<dbReference type="SUPFAM" id="SSF47384">
    <property type="entry name" value="Homodimeric domain of signal transducing histidine kinase"/>
    <property type="match status" value="1"/>
</dbReference>
<dbReference type="InterPro" id="IPR036097">
    <property type="entry name" value="HisK_dim/P_sf"/>
</dbReference>
<evidence type="ECO:0000313" key="12">
    <source>
        <dbReference type="EMBL" id="MBU2666917.1"/>
    </source>
</evidence>
<dbReference type="PANTHER" id="PTHR44936">
    <property type="entry name" value="SENSOR PROTEIN CREC"/>
    <property type="match status" value="1"/>
</dbReference>
<feature type="domain" description="Histidine kinase" evidence="11">
    <location>
        <begin position="174"/>
        <end position="383"/>
    </location>
</feature>
<evidence type="ECO:0000256" key="9">
    <source>
        <dbReference type="ARBA" id="ARBA00022840"/>
    </source>
</evidence>
<organism evidence="12 13">
    <name type="scientific">Paractinoplanes bogorensis</name>
    <dbReference type="NCBI Taxonomy" id="1610840"/>
    <lineage>
        <taxon>Bacteria</taxon>
        <taxon>Bacillati</taxon>
        <taxon>Actinomycetota</taxon>
        <taxon>Actinomycetes</taxon>
        <taxon>Micromonosporales</taxon>
        <taxon>Micromonosporaceae</taxon>
        <taxon>Paractinoplanes</taxon>
    </lineage>
</organism>
<proteinExistence type="predicted"/>
<name>A0ABS5YTY4_9ACTN</name>
<dbReference type="InterPro" id="IPR029016">
    <property type="entry name" value="GAF-like_dom_sf"/>
</dbReference>
<keyword evidence="4" id="KW-0472">Membrane</keyword>
<dbReference type="CDD" id="cd00082">
    <property type="entry name" value="HisKA"/>
    <property type="match status" value="1"/>
</dbReference>
<dbReference type="RefSeq" id="WP_215791023.1">
    <property type="nucleotide sequence ID" value="NZ_JAHKKG010000008.1"/>
</dbReference>
<evidence type="ECO:0000256" key="8">
    <source>
        <dbReference type="ARBA" id="ARBA00022777"/>
    </source>
</evidence>
<evidence type="ECO:0000256" key="2">
    <source>
        <dbReference type="ARBA" id="ARBA00004651"/>
    </source>
</evidence>
<dbReference type="Gene3D" id="1.10.287.130">
    <property type="match status" value="1"/>
</dbReference>
<dbReference type="Gene3D" id="3.30.565.10">
    <property type="entry name" value="Histidine kinase-like ATPase, C-terminal domain"/>
    <property type="match status" value="1"/>
</dbReference>
<dbReference type="Pfam" id="PF01590">
    <property type="entry name" value="GAF"/>
    <property type="match status" value="1"/>
</dbReference>
<keyword evidence="8 12" id="KW-0418">Kinase</keyword>
<keyword evidence="9" id="KW-0067">ATP-binding</keyword>
<evidence type="ECO:0000256" key="3">
    <source>
        <dbReference type="ARBA" id="ARBA00012438"/>
    </source>
</evidence>
<dbReference type="PRINTS" id="PR00344">
    <property type="entry name" value="BCTRLSENSOR"/>
</dbReference>
<reference evidence="12 13" key="1">
    <citation type="submission" date="2021-06" db="EMBL/GenBank/DDBJ databases">
        <title>Actinoplanes lichenicola sp. nov., and Actinoplanes ovalisporus sp. nov., isolated from lichen in Thailand.</title>
        <authorList>
            <person name="Saeng-In P."/>
            <person name="Kanchanasin P."/>
            <person name="Yuki M."/>
            <person name="Kudo T."/>
            <person name="Ohkuma M."/>
            <person name="Phongsopitanun W."/>
            <person name="Tanasupawat S."/>
        </authorList>
    </citation>
    <scope>NUCLEOTIDE SEQUENCE [LARGE SCALE GENOMIC DNA]</scope>
    <source>
        <strain evidence="12 13">NBRC 110975</strain>
    </source>
</reference>
<accession>A0ABS5YTY4</accession>
<evidence type="ECO:0000256" key="1">
    <source>
        <dbReference type="ARBA" id="ARBA00000085"/>
    </source>
</evidence>
<dbReference type="SUPFAM" id="SSF55874">
    <property type="entry name" value="ATPase domain of HSP90 chaperone/DNA topoisomerase II/histidine kinase"/>
    <property type="match status" value="1"/>
</dbReference>
<evidence type="ECO:0000313" key="13">
    <source>
        <dbReference type="Proteomes" id="UP001519654"/>
    </source>
</evidence>
<keyword evidence="7" id="KW-0547">Nucleotide-binding</keyword>
<dbReference type="SMART" id="SM00388">
    <property type="entry name" value="HisKA"/>
    <property type="match status" value="1"/>
</dbReference>
<evidence type="ECO:0000256" key="7">
    <source>
        <dbReference type="ARBA" id="ARBA00022741"/>
    </source>
</evidence>
<dbReference type="InterPro" id="IPR005467">
    <property type="entry name" value="His_kinase_dom"/>
</dbReference>
<evidence type="ECO:0000256" key="6">
    <source>
        <dbReference type="ARBA" id="ARBA00022679"/>
    </source>
</evidence>
<keyword evidence="10" id="KW-0902">Two-component regulatory system</keyword>
<dbReference type="Pfam" id="PF00512">
    <property type="entry name" value="HisKA"/>
    <property type="match status" value="1"/>
</dbReference>